<dbReference type="PRINTS" id="PR00146">
    <property type="entry name" value="DHPICSNTHASE"/>
</dbReference>
<protein>
    <submittedName>
        <fullName evidence="6">4-hydroxy-tetrahydrodipicolinate synthase</fullName>
        <ecNumber evidence="6">4.3.3.7</ecNumber>
    </submittedName>
</protein>
<evidence type="ECO:0000313" key="7">
    <source>
        <dbReference type="Proteomes" id="UP000548423"/>
    </source>
</evidence>
<evidence type="ECO:0000256" key="4">
    <source>
        <dbReference type="PIRSR" id="PIRSR001365-1"/>
    </source>
</evidence>
<comment type="similarity">
    <text evidence="3">Belongs to the DapA family.</text>
</comment>
<dbReference type="PANTHER" id="PTHR12128">
    <property type="entry name" value="DIHYDRODIPICOLINATE SYNTHASE"/>
    <property type="match status" value="1"/>
</dbReference>
<feature type="active site" description="Schiff-base intermediate with substrate" evidence="4">
    <location>
        <position position="163"/>
    </location>
</feature>
<sequence length="311" mass="34876">MKKAQFLTPVVTAFDSEGNLDHQANKNIYDFLINGGVDGLVIMGSTGEFSYIEDAQKKALIDLAVSYVNHRTKVYIGTACMTVEDTVQLSNYAIDAGADGVMIISPYYFYLSDESVELYFDQVAPRIKGDIYLYNYPARTGHDLSPEVTLNLLRKHKNIKGYKDTVTEMGHTRKLIQTVQNEFPDFIIYSGFDENFAHNVLSGGNGCIGGLSNIYPEVFSAWVNALNEKDLKKAADIQSIVDKMMELYDFGPTFIPFTKQAMVLRGIRLEGYCQKPLIQPNEELTESINMLLKELDARIVQVIPDYKGVLA</sequence>
<feature type="binding site" evidence="5">
    <location>
        <position position="46"/>
    </location>
    <ligand>
        <name>pyruvate</name>
        <dbReference type="ChEBI" id="CHEBI:15361"/>
    </ligand>
</feature>
<dbReference type="SMART" id="SM01130">
    <property type="entry name" value="DHDPS"/>
    <property type="match status" value="1"/>
</dbReference>
<dbReference type="Proteomes" id="UP000548423">
    <property type="component" value="Unassembled WGS sequence"/>
</dbReference>
<dbReference type="EMBL" id="JACCBX010000021">
    <property type="protein sequence ID" value="NYE09413.1"/>
    <property type="molecule type" value="Genomic_DNA"/>
</dbReference>
<dbReference type="SUPFAM" id="SSF51569">
    <property type="entry name" value="Aldolase"/>
    <property type="match status" value="1"/>
</dbReference>
<comment type="caution">
    <text evidence="6">The sequence shown here is derived from an EMBL/GenBank/DDBJ whole genome shotgun (WGS) entry which is preliminary data.</text>
</comment>
<dbReference type="Gene3D" id="3.20.20.70">
    <property type="entry name" value="Aldolase class I"/>
    <property type="match status" value="1"/>
</dbReference>
<evidence type="ECO:0000313" key="6">
    <source>
        <dbReference type="EMBL" id="NYE09413.1"/>
    </source>
</evidence>
<dbReference type="EC" id="4.3.3.7" evidence="6"/>
<dbReference type="PROSITE" id="PS00665">
    <property type="entry name" value="DHDPS_1"/>
    <property type="match status" value="1"/>
</dbReference>
<feature type="active site" description="Proton donor/acceptor" evidence="4">
    <location>
        <position position="134"/>
    </location>
</feature>
<evidence type="ECO:0000256" key="5">
    <source>
        <dbReference type="PIRSR" id="PIRSR001365-2"/>
    </source>
</evidence>
<keyword evidence="2" id="KW-0704">Schiff base</keyword>
<dbReference type="InterPro" id="IPR002220">
    <property type="entry name" value="DapA-like"/>
</dbReference>
<evidence type="ECO:0000256" key="1">
    <source>
        <dbReference type="ARBA" id="ARBA00023239"/>
    </source>
</evidence>
<dbReference type="PIRSF" id="PIRSF001365">
    <property type="entry name" value="DHDPS"/>
    <property type="match status" value="1"/>
</dbReference>
<feature type="binding site" evidence="5">
    <location>
        <position position="208"/>
    </location>
    <ligand>
        <name>pyruvate</name>
        <dbReference type="ChEBI" id="CHEBI:15361"/>
    </ligand>
</feature>
<dbReference type="CDD" id="cd00408">
    <property type="entry name" value="DHDPS-like"/>
    <property type="match status" value="1"/>
</dbReference>
<dbReference type="Pfam" id="PF00701">
    <property type="entry name" value="DHDPS"/>
    <property type="match status" value="1"/>
</dbReference>
<evidence type="ECO:0000256" key="2">
    <source>
        <dbReference type="ARBA" id="ARBA00023270"/>
    </source>
</evidence>
<dbReference type="InterPro" id="IPR013785">
    <property type="entry name" value="Aldolase_TIM"/>
</dbReference>
<dbReference type="PANTHER" id="PTHR12128:SF28">
    <property type="entry name" value="2-DEHYDRO-3-DEOXY-D-GLUCONATE ALDOLASE YAGE-RELATED"/>
    <property type="match status" value="1"/>
</dbReference>
<dbReference type="InterPro" id="IPR020624">
    <property type="entry name" value="Schiff_base-form_aldolases_CS"/>
</dbReference>
<gene>
    <name evidence="6" type="ORF">F4694_006289</name>
</gene>
<organism evidence="6 7">
    <name type="scientific">Neobacillus niacini</name>
    <dbReference type="NCBI Taxonomy" id="86668"/>
    <lineage>
        <taxon>Bacteria</taxon>
        <taxon>Bacillati</taxon>
        <taxon>Bacillota</taxon>
        <taxon>Bacilli</taxon>
        <taxon>Bacillales</taxon>
        <taxon>Bacillaceae</taxon>
        <taxon>Neobacillus</taxon>
    </lineage>
</organism>
<dbReference type="AlphaFoldDB" id="A0A852TKU6"/>
<proteinExistence type="inferred from homology"/>
<reference evidence="7" key="2">
    <citation type="submission" date="2020-08" db="EMBL/GenBank/DDBJ databases">
        <title>The Agave Microbiome: Exploring the role of microbial communities in plant adaptations to desert environments.</title>
        <authorList>
            <person name="Partida-Martinez L.P."/>
        </authorList>
    </citation>
    <scope>NUCLEOTIDE SEQUENCE [LARGE SCALE GENOMIC DNA]</scope>
    <source>
        <strain evidence="7">AT2.8</strain>
    </source>
</reference>
<keyword evidence="1 3" id="KW-0456">Lyase</keyword>
<evidence type="ECO:0000256" key="3">
    <source>
        <dbReference type="PIRNR" id="PIRNR001365"/>
    </source>
</evidence>
<accession>A0A852TKU6</accession>
<name>A0A852TKU6_9BACI</name>
<dbReference type="GO" id="GO:0005829">
    <property type="term" value="C:cytosol"/>
    <property type="evidence" value="ECO:0007669"/>
    <property type="project" value="TreeGrafter"/>
</dbReference>
<reference evidence="7" key="1">
    <citation type="submission" date="2020-07" db="EMBL/GenBank/DDBJ databases">
        <authorList>
            <person name="Partida-Martinez L."/>
            <person name="Huntemann M."/>
            <person name="Clum A."/>
            <person name="Wang J."/>
            <person name="Palaniappan K."/>
            <person name="Ritter S."/>
            <person name="Chen I.-M."/>
            <person name="Stamatis D."/>
            <person name="Reddy T."/>
            <person name="O'Malley R."/>
            <person name="Daum C."/>
            <person name="Shapiro N."/>
            <person name="Ivanova N."/>
            <person name="Kyrpides N."/>
            <person name="Woyke T."/>
        </authorList>
    </citation>
    <scope>NUCLEOTIDE SEQUENCE [LARGE SCALE GENOMIC DNA]</scope>
    <source>
        <strain evidence="7">AT2.8</strain>
    </source>
</reference>
<dbReference type="GO" id="GO:0008840">
    <property type="term" value="F:4-hydroxy-tetrahydrodipicolinate synthase activity"/>
    <property type="evidence" value="ECO:0007669"/>
    <property type="project" value="UniProtKB-EC"/>
</dbReference>